<dbReference type="InterPro" id="IPR015095">
    <property type="entry name" value="AlkB_hom8_N"/>
</dbReference>
<gene>
    <name evidence="2" type="ORF">M9458_017108</name>
</gene>
<organism evidence="2 3">
    <name type="scientific">Cirrhinus mrigala</name>
    <name type="common">Mrigala</name>
    <dbReference type="NCBI Taxonomy" id="683832"/>
    <lineage>
        <taxon>Eukaryota</taxon>
        <taxon>Metazoa</taxon>
        <taxon>Chordata</taxon>
        <taxon>Craniata</taxon>
        <taxon>Vertebrata</taxon>
        <taxon>Euteleostomi</taxon>
        <taxon>Actinopterygii</taxon>
        <taxon>Neopterygii</taxon>
        <taxon>Teleostei</taxon>
        <taxon>Ostariophysi</taxon>
        <taxon>Cypriniformes</taxon>
        <taxon>Cyprinidae</taxon>
        <taxon>Labeoninae</taxon>
        <taxon>Labeonini</taxon>
        <taxon>Cirrhinus</taxon>
    </lineage>
</organism>
<dbReference type="InterPro" id="IPR036691">
    <property type="entry name" value="Endo/exonu/phosph_ase_sf"/>
</dbReference>
<dbReference type="Pfam" id="PF09004">
    <property type="entry name" value="ALKBH8_N"/>
    <property type="match status" value="1"/>
</dbReference>
<dbReference type="EMBL" id="JAMKFB020000007">
    <property type="protein sequence ID" value="KAL0190009.1"/>
    <property type="molecule type" value="Genomic_DNA"/>
</dbReference>
<evidence type="ECO:0000313" key="2">
    <source>
        <dbReference type="EMBL" id="KAL0190009.1"/>
    </source>
</evidence>
<evidence type="ECO:0000313" key="3">
    <source>
        <dbReference type="Proteomes" id="UP001529510"/>
    </source>
</evidence>
<accession>A0ABD0QUV6</accession>
<feature type="domain" description="Alkylated DNA repair protein AlkB homologue 8 N-terminal" evidence="1">
    <location>
        <begin position="321"/>
        <end position="362"/>
    </location>
</feature>
<reference evidence="2 3" key="1">
    <citation type="submission" date="2024-05" db="EMBL/GenBank/DDBJ databases">
        <title>Genome sequencing and assembly of Indian major carp, Cirrhinus mrigala (Hamilton, 1822).</title>
        <authorList>
            <person name="Mohindra V."/>
            <person name="Chowdhury L.M."/>
            <person name="Lal K."/>
            <person name="Jena J.K."/>
        </authorList>
    </citation>
    <scope>NUCLEOTIDE SEQUENCE [LARGE SCALE GENOMIC DNA]</scope>
    <source>
        <strain evidence="2">CM1030</strain>
        <tissue evidence="2">Blood</tissue>
    </source>
</reference>
<evidence type="ECO:0000259" key="1">
    <source>
        <dbReference type="Pfam" id="PF09004"/>
    </source>
</evidence>
<dbReference type="Proteomes" id="UP001529510">
    <property type="component" value="Unassembled WGS sequence"/>
</dbReference>
<proteinExistence type="predicted"/>
<dbReference type="PANTHER" id="PTHR47510:SF3">
    <property type="entry name" value="ENDO_EXONUCLEASE_PHOSPHATASE DOMAIN-CONTAINING PROTEIN"/>
    <property type="match status" value="1"/>
</dbReference>
<dbReference type="PANTHER" id="PTHR47510">
    <property type="entry name" value="REVERSE TRANSCRIPTASE DOMAIN-CONTAINING PROTEIN"/>
    <property type="match status" value="1"/>
</dbReference>
<keyword evidence="3" id="KW-1185">Reference proteome</keyword>
<comment type="caution">
    <text evidence="2">The sequence shown here is derived from an EMBL/GenBank/DDBJ whole genome shotgun (WGS) entry which is preliminary data.</text>
</comment>
<dbReference type="Gene3D" id="3.60.10.10">
    <property type="entry name" value="Endonuclease/exonuclease/phosphatase"/>
    <property type="match status" value="1"/>
</dbReference>
<protein>
    <recommendedName>
        <fullName evidence="1">Alkylated DNA repair protein AlkB homologue 8 N-terminal domain-containing protein</fullName>
    </recommendedName>
</protein>
<sequence>MGDCCVFIFTETWLQENIADSAIQLDGLTSFRADRDTSLSDKTRRGGLCVYVNREWCANAAVAMRHCSPLIEVLSVKCRPFYLPREYSCVMVIGVYLPPSSNANQVLAKLYEIVSKLETAHPEAFFIIAGDFNHANLKEAALNGDSINLEEYTDSVTSYISKCIEDVTASKDITTRANQKPWMLREVRKLLKIRNAAFRSGDKASLRVARVNLPRAVRRAKRDYGQRINEHFNSTRDTRRMWQGILISGNNESAYREEVKRLSDWCRDNNLSLNVDKTKEIIVDFRRTHPAHLPLSINGSAVEIVRSTKFLGVHITEELTWTDNTTSLTKKAQQRLHFLRRLKRASLHPSILITFYKGTTESVLTSCITTWYGNCNAFDRKRLQRIVKTAENIIGVPLPSLQDIFHKRSVRRACNIVQDPSHPSHRLFSLLPSKRRFCSIRARSARLRDNFYPQAAGTLPPRIFQH</sequence>
<dbReference type="AlphaFoldDB" id="A0ABD0QUV6"/>
<name>A0ABD0QUV6_CIRMR</name>
<dbReference type="SUPFAM" id="SSF56219">
    <property type="entry name" value="DNase I-like"/>
    <property type="match status" value="1"/>
</dbReference>